<feature type="domain" description="ENTH" evidence="2">
    <location>
        <begin position="57"/>
        <end position="171"/>
    </location>
</feature>
<dbReference type="PANTHER" id="PTHR12276:SF45">
    <property type="entry name" value="CLATHRIN INTERACTOR 1"/>
    <property type="match status" value="1"/>
</dbReference>
<dbReference type="GO" id="GO:0030125">
    <property type="term" value="C:clathrin vesicle coat"/>
    <property type="evidence" value="ECO:0007669"/>
    <property type="project" value="TreeGrafter"/>
</dbReference>
<dbReference type="eggNOG" id="ENOG502S61G">
    <property type="taxonomic scope" value="Eukaryota"/>
</dbReference>
<dbReference type="InterPro" id="IPR008942">
    <property type="entry name" value="ENTH_VHS"/>
</dbReference>
<dbReference type="GO" id="GO:0006897">
    <property type="term" value="P:endocytosis"/>
    <property type="evidence" value="ECO:0007669"/>
    <property type="project" value="TreeGrafter"/>
</dbReference>
<dbReference type="PANTHER" id="PTHR12276">
    <property type="entry name" value="EPSIN/ENT-RELATED"/>
    <property type="match status" value="1"/>
</dbReference>
<reference evidence="4" key="1">
    <citation type="journal article" date="2010" name="Genome Biol.">
        <title>Genome sequence of the necrotrophic plant pathogen Pythium ultimum reveals original pathogenicity mechanisms and effector repertoire.</title>
        <authorList>
            <person name="Levesque C.A."/>
            <person name="Brouwer H."/>
            <person name="Cano L."/>
            <person name="Hamilton J.P."/>
            <person name="Holt C."/>
            <person name="Huitema E."/>
            <person name="Raffaele S."/>
            <person name="Robideau G.P."/>
            <person name="Thines M."/>
            <person name="Win J."/>
            <person name="Zerillo M.M."/>
            <person name="Beakes G.W."/>
            <person name="Boore J.L."/>
            <person name="Busam D."/>
            <person name="Dumas B."/>
            <person name="Ferriera S."/>
            <person name="Fuerstenberg S.I."/>
            <person name="Gachon C.M."/>
            <person name="Gaulin E."/>
            <person name="Govers F."/>
            <person name="Grenville-Briggs L."/>
            <person name="Horner N."/>
            <person name="Hostetler J."/>
            <person name="Jiang R.H."/>
            <person name="Johnson J."/>
            <person name="Krajaejun T."/>
            <person name="Lin H."/>
            <person name="Meijer H.J."/>
            <person name="Moore B."/>
            <person name="Morris P."/>
            <person name="Phuntmart V."/>
            <person name="Puiu D."/>
            <person name="Shetty J."/>
            <person name="Stajich J.E."/>
            <person name="Tripathy S."/>
            <person name="Wawra S."/>
            <person name="van West P."/>
            <person name="Whitty B.R."/>
            <person name="Coutinho P.M."/>
            <person name="Henrissat B."/>
            <person name="Martin F."/>
            <person name="Thomas P.D."/>
            <person name="Tyler B.M."/>
            <person name="De Vries R.P."/>
            <person name="Kamoun S."/>
            <person name="Yandell M."/>
            <person name="Tisserat N."/>
            <person name="Buell C.R."/>
        </authorList>
    </citation>
    <scope>NUCLEOTIDE SEQUENCE</scope>
    <source>
        <strain evidence="4">DAOM:BR144</strain>
    </source>
</reference>
<feature type="region of interest" description="Disordered" evidence="1">
    <location>
        <begin position="188"/>
        <end position="234"/>
    </location>
</feature>
<dbReference type="HOGENOM" id="CLU_067709_0_0_1"/>
<dbReference type="AlphaFoldDB" id="K3WBL0"/>
<feature type="compositionally biased region" description="Basic and acidic residues" evidence="1">
    <location>
        <begin position="218"/>
        <end position="227"/>
    </location>
</feature>
<reference evidence="4" key="2">
    <citation type="submission" date="2010-04" db="EMBL/GenBank/DDBJ databases">
        <authorList>
            <person name="Buell R."/>
            <person name="Hamilton J."/>
            <person name="Hostetler J."/>
        </authorList>
    </citation>
    <scope>NUCLEOTIDE SEQUENCE [LARGE SCALE GENOMIC DNA]</scope>
    <source>
        <strain evidence="4">DAOM:BR144</strain>
    </source>
</reference>
<name>K3WBL0_GLOUD</name>
<proteinExistence type="predicted"/>
<dbReference type="GO" id="GO:0005886">
    <property type="term" value="C:plasma membrane"/>
    <property type="evidence" value="ECO:0007669"/>
    <property type="project" value="TreeGrafter"/>
</dbReference>
<organism evidence="3 4">
    <name type="scientific">Globisporangium ultimum (strain ATCC 200006 / CBS 805.95 / DAOM BR144)</name>
    <name type="common">Pythium ultimum</name>
    <dbReference type="NCBI Taxonomy" id="431595"/>
    <lineage>
        <taxon>Eukaryota</taxon>
        <taxon>Sar</taxon>
        <taxon>Stramenopiles</taxon>
        <taxon>Oomycota</taxon>
        <taxon>Peronosporomycetes</taxon>
        <taxon>Pythiales</taxon>
        <taxon>Pythiaceae</taxon>
        <taxon>Globisporangium</taxon>
    </lineage>
</organism>
<dbReference type="GO" id="GO:0005768">
    <property type="term" value="C:endosome"/>
    <property type="evidence" value="ECO:0007669"/>
    <property type="project" value="TreeGrafter"/>
</dbReference>
<dbReference type="EnsemblProtists" id="PYU1_T002351">
    <property type="protein sequence ID" value="PYU1_T002351"/>
    <property type="gene ID" value="PYU1_G002348"/>
</dbReference>
<evidence type="ECO:0000259" key="2">
    <source>
        <dbReference type="Pfam" id="PF01417"/>
    </source>
</evidence>
<evidence type="ECO:0000313" key="4">
    <source>
        <dbReference type="Proteomes" id="UP000019132"/>
    </source>
</evidence>
<dbReference type="InParanoid" id="K3WBL0"/>
<dbReference type="GO" id="GO:0005543">
    <property type="term" value="F:phospholipid binding"/>
    <property type="evidence" value="ECO:0007669"/>
    <property type="project" value="TreeGrafter"/>
</dbReference>
<dbReference type="GO" id="GO:0030276">
    <property type="term" value="F:clathrin binding"/>
    <property type="evidence" value="ECO:0007669"/>
    <property type="project" value="TreeGrafter"/>
</dbReference>
<dbReference type="STRING" id="431595.K3WBL0"/>
<dbReference type="InterPro" id="IPR013809">
    <property type="entry name" value="ENTH"/>
</dbReference>
<reference evidence="3" key="3">
    <citation type="submission" date="2014-11" db="UniProtKB">
        <authorList>
            <consortium name="EnsemblProtists"/>
        </authorList>
    </citation>
    <scope>IDENTIFICATION</scope>
    <source>
        <strain evidence="3">DAOM BR144</strain>
    </source>
</reference>
<dbReference type="VEuPathDB" id="FungiDB:PYU1_G002348"/>
<keyword evidence="4" id="KW-1185">Reference proteome</keyword>
<sequence length="262" mass="30126">MDRLRAALDEVIDKVKLAIQGESKSPVEVLLDQHLPLYDDIVSFSPKNCCAVAIPTCAMNDFASRTHNIVDYPFIMGRIWDILLDAQHDPNLLKKVRHKYALNLLHYLLINGSIQVLKDCQDAVRMHFFDELASDYNRVEFDQYKFSKHLDIGAGVRKIASEICHLVVHERELFHARHTAQKLHQSLSDRGLRSAYPSPKSEERTADSTTSCSSDSLSFRDERRPPKYTDSLPTGPMWEDDLASKITQLWLKPTVEYIFHKF</sequence>
<accession>K3WBL0</accession>
<dbReference type="Proteomes" id="UP000019132">
    <property type="component" value="Unassembled WGS sequence"/>
</dbReference>
<evidence type="ECO:0000313" key="3">
    <source>
        <dbReference type="EnsemblProtists" id="PYU1_T002351"/>
    </source>
</evidence>
<protein>
    <recommendedName>
        <fullName evidence="2">ENTH domain-containing protein</fullName>
    </recommendedName>
</protein>
<feature type="compositionally biased region" description="Low complexity" evidence="1">
    <location>
        <begin position="207"/>
        <end position="217"/>
    </location>
</feature>
<dbReference type="SUPFAM" id="SSF48464">
    <property type="entry name" value="ENTH/VHS domain"/>
    <property type="match status" value="1"/>
</dbReference>
<dbReference type="Pfam" id="PF01417">
    <property type="entry name" value="ENTH"/>
    <property type="match status" value="1"/>
</dbReference>
<dbReference type="Gene3D" id="1.25.40.90">
    <property type="match status" value="1"/>
</dbReference>
<evidence type="ECO:0000256" key="1">
    <source>
        <dbReference type="SAM" id="MobiDB-lite"/>
    </source>
</evidence>
<dbReference type="OMA" id="LVVLHHC"/>